<dbReference type="AlphaFoldDB" id="A0A7R8Z7U3"/>
<gene>
    <name evidence="3" type="ORF">TDIB3V08_LOCUS5807</name>
</gene>
<protein>
    <submittedName>
        <fullName evidence="3">Uncharacterized protein</fullName>
    </submittedName>
</protein>
<dbReference type="Pfam" id="PF03392">
    <property type="entry name" value="OS-D"/>
    <property type="match status" value="1"/>
</dbReference>
<proteinExistence type="predicted"/>
<evidence type="ECO:0000313" key="3">
    <source>
        <dbReference type="EMBL" id="CAD7199559.1"/>
    </source>
</evidence>
<name>A0A7R8Z7U3_TIMDO</name>
<keyword evidence="2" id="KW-1133">Transmembrane helix</keyword>
<dbReference type="Gene3D" id="1.10.2080.10">
    <property type="entry name" value="Insect odorant-binding protein A10/Ejaculatory bulb-specific protein 3"/>
    <property type="match status" value="1"/>
</dbReference>
<feature type="region of interest" description="Disordered" evidence="1">
    <location>
        <begin position="101"/>
        <end position="136"/>
    </location>
</feature>
<organism evidence="3">
    <name type="scientific">Timema douglasi</name>
    <name type="common">Walking stick</name>
    <dbReference type="NCBI Taxonomy" id="61478"/>
    <lineage>
        <taxon>Eukaryota</taxon>
        <taxon>Metazoa</taxon>
        <taxon>Ecdysozoa</taxon>
        <taxon>Arthropoda</taxon>
        <taxon>Hexapoda</taxon>
        <taxon>Insecta</taxon>
        <taxon>Pterygota</taxon>
        <taxon>Neoptera</taxon>
        <taxon>Polyneoptera</taxon>
        <taxon>Phasmatodea</taxon>
        <taxon>Timematodea</taxon>
        <taxon>Timematoidea</taxon>
        <taxon>Timematidae</taxon>
        <taxon>Timema</taxon>
    </lineage>
</organism>
<keyword evidence="2" id="KW-0812">Transmembrane</keyword>
<dbReference type="InterPro" id="IPR036682">
    <property type="entry name" value="OS_D_A10/PebIII_sf"/>
</dbReference>
<reference evidence="3" key="1">
    <citation type="submission" date="2020-11" db="EMBL/GenBank/DDBJ databases">
        <authorList>
            <person name="Tran Van P."/>
        </authorList>
    </citation>
    <scope>NUCLEOTIDE SEQUENCE</scope>
</reference>
<dbReference type="InterPro" id="IPR005055">
    <property type="entry name" value="A10/PebIII"/>
</dbReference>
<sequence length="136" mass="14541">MSLPQYQIYIVGGQHSQDITRLANMKSVLVWIVCLVVAVTLVTPGGSAPASEGEHYTDKFDQMDIEPIMNNARALKAFLKCLIKGESCTPEGETLKTAARTVPGLEEQMGADVGKVGNPQTAESGVPPNLTRSLPT</sequence>
<accession>A0A7R8Z7U3</accession>
<feature type="transmembrane region" description="Helical" evidence="2">
    <location>
        <begin position="28"/>
        <end position="46"/>
    </location>
</feature>
<evidence type="ECO:0000256" key="1">
    <source>
        <dbReference type="SAM" id="MobiDB-lite"/>
    </source>
</evidence>
<evidence type="ECO:0000256" key="2">
    <source>
        <dbReference type="SAM" id="Phobius"/>
    </source>
</evidence>
<dbReference type="SUPFAM" id="SSF100910">
    <property type="entry name" value="Chemosensory protein Csp2"/>
    <property type="match status" value="1"/>
</dbReference>
<dbReference type="EMBL" id="OA566838">
    <property type="protein sequence ID" value="CAD7199559.1"/>
    <property type="molecule type" value="Genomic_DNA"/>
</dbReference>
<keyword evidence="2" id="KW-0472">Membrane</keyword>